<gene>
    <name evidence="1" type="ORF">FHG66_17795</name>
</gene>
<dbReference type="AlphaFoldDB" id="A0A5C4MMC8"/>
<dbReference type="Proteomes" id="UP000305887">
    <property type="component" value="Unassembled WGS sequence"/>
</dbReference>
<dbReference type="InterPro" id="IPR021698">
    <property type="entry name" value="DUF3280"/>
</dbReference>
<name>A0A5C4MMC8_9RHOB</name>
<organism evidence="1 2">
    <name type="scientific">Rubellimicrobium rubrum</name>
    <dbReference type="NCBI Taxonomy" id="2585369"/>
    <lineage>
        <taxon>Bacteria</taxon>
        <taxon>Pseudomonadati</taxon>
        <taxon>Pseudomonadota</taxon>
        <taxon>Alphaproteobacteria</taxon>
        <taxon>Rhodobacterales</taxon>
        <taxon>Roseobacteraceae</taxon>
        <taxon>Rubellimicrobium</taxon>
    </lineage>
</organism>
<evidence type="ECO:0000313" key="1">
    <source>
        <dbReference type="EMBL" id="TNC46944.1"/>
    </source>
</evidence>
<comment type="caution">
    <text evidence="1">The sequence shown here is derived from an EMBL/GenBank/DDBJ whole genome shotgun (WGS) entry which is preliminary data.</text>
</comment>
<protein>
    <submittedName>
        <fullName evidence="1">DUF2380 domain-containing protein</fullName>
    </submittedName>
</protein>
<dbReference type="RefSeq" id="WP_139078395.1">
    <property type="nucleotide sequence ID" value="NZ_VDFU01000030.1"/>
</dbReference>
<dbReference type="OrthoDB" id="8089716at2"/>
<dbReference type="EMBL" id="VDFU01000030">
    <property type="protein sequence ID" value="TNC46944.1"/>
    <property type="molecule type" value="Genomic_DNA"/>
</dbReference>
<sequence length="169" mass="18810">MRRPLSILAALVLAAPGAAQDLEPLQPGASVAYFGLHFIDTSTEGAYNGIREDETERLALLEESVRQRFLEEGFELVDLGPVTEELARTKSPADCNGCDVRMAERLGADYSLVGEVQKVSNLILSMNLALREVETDRLVRMLAVDIRGNTDDSWLRGGRYILNNHFFRE</sequence>
<evidence type="ECO:0000313" key="2">
    <source>
        <dbReference type="Proteomes" id="UP000305887"/>
    </source>
</evidence>
<proteinExistence type="predicted"/>
<dbReference type="Pfam" id="PF11684">
    <property type="entry name" value="DUF3280"/>
    <property type="match status" value="1"/>
</dbReference>
<reference evidence="1 2" key="1">
    <citation type="submission" date="2019-06" db="EMBL/GenBank/DDBJ databases">
        <title>YIM 131921 draft genome.</title>
        <authorList>
            <person name="Jiang L."/>
        </authorList>
    </citation>
    <scope>NUCLEOTIDE SEQUENCE [LARGE SCALE GENOMIC DNA]</scope>
    <source>
        <strain evidence="1 2">YIM 131921</strain>
    </source>
</reference>
<keyword evidence="2" id="KW-1185">Reference proteome</keyword>
<accession>A0A5C4MMC8</accession>